<dbReference type="CDD" id="cd02953">
    <property type="entry name" value="DsbDgamma"/>
    <property type="match status" value="1"/>
</dbReference>
<name>A0A9X2BGX2_9VIBR</name>
<accession>A0A9X2BGX2</accession>
<dbReference type="GO" id="GO:0015035">
    <property type="term" value="F:protein-disulfide reductase activity"/>
    <property type="evidence" value="ECO:0007669"/>
    <property type="project" value="TreeGrafter"/>
</dbReference>
<feature type="domain" description="Thiol:disulfide interchange protein DsbD N-terminal" evidence="8">
    <location>
        <begin position="70"/>
        <end position="176"/>
    </location>
</feature>
<evidence type="ECO:0000259" key="8">
    <source>
        <dbReference type="Pfam" id="PF11412"/>
    </source>
</evidence>
<feature type="transmembrane region" description="Helical" evidence="6">
    <location>
        <begin position="357"/>
        <end position="377"/>
    </location>
</feature>
<dbReference type="Gene3D" id="3.40.30.10">
    <property type="entry name" value="Glutaredoxin"/>
    <property type="match status" value="1"/>
</dbReference>
<dbReference type="InterPro" id="IPR036249">
    <property type="entry name" value="Thioredoxin-like_sf"/>
</dbReference>
<dbReference type="Pfam" id="PF13899">
    <property type="entry name" value="Thioredoxin_7"/>
    <property type="match status" value="1"/>
</dbReference>
<evidence type="ECO:0000256" key="6">
    <source>
        <dbReference type="SAM" id="Phobius"/>
    </source>
</evidence>
<dbReference type="EMBL" id="JAJHVV010000005">
    <property type="protein sequence ID" value="MCK6263404.1"/>
    <property type="molecule type" value="Genomic_DNA"/>
</dbReference>
<evidence type="ECO:0000259" key="7">
    <source>
        <dbReference type="Pfam" id="PF02683"/>
    </source>
</evidence>
<dbReference type="Pfam" id="PF11412">
    <property type="entry name" value="DsbD_N"/>
    <property type="match status" value="1"/>
</dbReference>
<reference evidence="9" key="1">
    <citation type="submission" date="2021-11" db="EMBL/GenBank/DDBJ databases">
        <title>Vibrio ZSDE26 sp. nov. and Vibrio ZSDZ34 sp. nov., isolated from coastal seawater in Qingdao.</title>
        <authorList>
            <person name="Zhang P."/>
        </authorList>
    </citation>
    <scope>NUCLEOTIDE SEQUENCE</scope>
    <source>
        <strain evidence="9">ZSDE26</strain>
    </source>
</reference>
<keyword evidence="2 6" id="KW-0812">Transmembrane</keyword>
<feature type="transmembrane region" description="Helical" evidence="6">
    <location>
        <begin position="514"/>
        <end position="532"/>
    </location>
</feature>
<keyword evidence="5 6" id="KW-0472">Membrane</keyword>
<dbReference type="SUPFAM" id="SSF52833">
    <property type="entry name" value="Thioredoxin-like"/>
    <property type="match status" value="1"/>
</dbReference>
<dbReference type="InterPro" id="IPR035671">
    <property type="entry name" value="DsbD_gamma"/>
</dbReference>
<feature type="transmembrane region" description="Helical" evidence="6">
    <location>
        <begin position="563"/>
        <end position="584"/>
    </location>
</feature>
<dbReference type="GO" id="GO:0045454">
    <property type="term" value="P:cell redox homeostasis"/>
    <property type="evidence" value="ECO:0007669"/>
    <property type="project" value="TreeGrafter"/>
</dbReference>
<keyword evidence="3" id="KW-0201">Cytochrome c-type biogenesis</keyword>
<dbReference type="Proteomes" id="UP001139559">
    <property type="component" value="Unassembled WGS sequence"/>
</dbReference>
<feature type="domain" description="Cytochrome C biogenesis protein transmembrane" evidence="7">
    <location>
        <begin position="318"/>
        <end position="529"/>
    </location>
</feature>
<dbReference type="RefSeq" id="WP_248008494.1">
    <property type="nucleotide sequence ID" value="NZ_JAJHVV010000005.1"/>
</dbReference>
<dbReference type="PANTHER" id="PTHR32234:SF3">
    <property type="entry name" value="SUPPRESSION OF COPPER SENSITIVITY PROTEIN"/>
    <property type="match status" value="1"/>
</dbReference>
<evidence type="ECO:0000256" key="2">
    <source>
        <dbReference type="ARBA" id="ARBA00022692"/>
    </source>
</evidence>
<feature type="transmembrane region" description="Helical" evidence="6">
    <location>
        <begin position="474"/>
        <end position="502"/>
    </location>
</feature>
<feature type="transmembrane region" description="Helical" evidence="6">
    <location>
        <begin position="538"/>
        <end position="556"/>
    </location>
</feature>
<gene>
    <name evidence="9" type="ORF">KP803_08945</name>
</gene>
<sequence>MKKISFAAVSAFLWLVVLVISAFILIPKALAQALPASEPSADTVSTGWLQNPNHPPVETRFVITGQVSETEKTVEGFLEVKLSGDWKTYWRSPGEGGITPSMAWDESDNLNNIDWFWPYPQRFTLLGIETLGYKERVVFPMTLHVDDMNAPVIFRSNLTLSSCTTVCVLTDYPFELTFVPSELMLSDDAMHIYAQGVSKVPKASPLIQEVTAVWDDNKRKLQVTAVKKIGWDKPNVLVDGHSEEVKDSAFTRPIVKIDGETLVATFEVTSWMGTPQLSDEEILVTIDDQDFITELPTVVVSQDITESTNSLSIGKMFVFALLGGLILNIMPCVLPVLGMKLSSVVSASSLNRRQIRLQFLASSAGILISFMFIAALLAALKLTGSAIGWGIQFQSGWFIGLMVLITALFGANMLGLFEIRLSSNSNTWMASKGDDSYSGHFTQGMFATLLATPCSAPFLGTAVAFALATNIPTMFAIFIALGLGMALPWILVSIFPAIALSLPKPGAWMNKVKYLFGAMMLLTSIWLLTLLANHLPILWVYIIAIIAVITLFIRTLKVHGEKAAAWTGGITIVLIAGGMMIGSMTADKWVSPLPPEPNWQRLSTSDIAQYVAEGKTVFVDVTAAWCITCKANKIGVVLQDPVYSTLQHDNVITMKGDWTRPSAKVTSYLHDNGRFGVPFNIVYGPEAPNGIPLPVILTSDGVVEAINQASGGAK</sequence>
<evidence type="ECO:0000256" key="3">
    <source>
        <dbReference type="ARBA" id="ARBA00022748"/>
    </source>
</evidence>
<dbReference type="GO" id="GO:0017004">
    <property type="term" value="P:cytochrome complex assembly"/>
    <property type="evidence" value="ECO:0007669"/>
    <property type="project" value="UniProtKB-KW"/>
</dbReference>
<dbReference type="GO" id="GO:0016020">
    <property type="term" value="C:membrane"/>
    <property type="evidence" value="ECO:0007669"/>
    <property type="project" value="UniProtKB-SubCell"/>
</dbReference>
<dbReference type="AlphaFoldDB" id="A0A9X2BGX2"/>
<keyword evidence="4 6" id="KW-1133">Transmembrane helix</keyword>
<comment type="caution">
    <text evidence="9">The sequence shown here is derived from an EMBL/GenBank/DDBJ whole genome shotgun (WGS) entry which is preliminary data.</text>
</comment>
<keyword evidence="10" id="KW-1185">Reference proteome</keyword>
<protein>
    <submittedName>
        <fullName evidence="9">Thioredoxin family protein</fullName>
    </submittedName>
</protein>
<dbReference type="InterPro" id="IPR003834">
    <property type="entry name" value="Cyt_c_assmbl_TM_dom"/>
</dbReference>
<evidence type="ECO:0000313" key="10">
    <source>
        <dbReference type="Proteomes" id="UP001139559"/>
    </source>
</evidence>
<evidence type="ECO:0000256" key="5">
    <source>
        <dbReference type="ARBA" id="ARBA00023136"/>
    </source>
</evidence>
<proteinExistence type="predicted"/>
<evidence type="ECO:0000256" key="4">
    <source>
        <dbReference type="ARBA" id="ARBA00022989"/>
    </source>
</evidence>
<feature type="transmembrane region" description="Helical" evidence="6">
    <location>
        <begin position="316"/>
        <end position="337"/>
    </location>
</feature>
<dbReference type="InterPro" id="IPR028250">
    <property type="entry name" value="DsbDN"/>
</dbReference>
<dbReference type="PANTHER" id="PTHR32234">
    <property type="entry name" value="THIOL:DISULFIDE INTERCHANGE PROTEIN DSBD"/>
    <property type="match status" value="1"/>
</dbReference>
<evidence type="ECO:0000256" key="1">
    <source>
        <dbReference type="ARBA" id="ARBA00004141"/>
    </source>
</evidence>
<organism evidence="9 10">
    <name type="scientific">Vibrio amylolyticus</name>
    <dbReference type="NCBI Taxonomy" id="2847292"/>
    <lineage>
        <taxon>Bacteria</taxon>
        <taxon>Pseudomonadati</taxon>
        <taxon>Pseudomonadota</taxon>
        <taxon>Gammaproteobacteria</taxon>
        <taxon>Vibrionales</taxon>
        <taxon>Vibrionaceae</taxon>
        <taxon>Vibrio</taxon>
    </lineage>
</organism>
<evidence type="ECO:0000313" key="9">
    <source>
        <dbReference type="EMBL" id="MCK6263404.1"/>
    </source>
</evidence>
<feature type="transmembrane region" description="Helical" evidence="6">
    <location>
        <begin position="397"/>
        <end position="417"/>
    </location>
</feature>
<dbReference type="Pfam" id="PF02683">
    <property type="entry name" value="DsbD_TM"/>
    <property type="match status" value="1"/>
</dbReference>
<comment type="subcellular location">
    <subcellularLocation>
        <location evidence="1">Membrane</location>
        <topology evidence="1">Multi-pass membrane protein</topology>
    </subcellularLocation>
</comment>
<feature type="transmembrane region" description="Helical" evidence="6">
    <location>
        <begin position="446"/>
        <end position="468"/>
    </location>
</feature>